<evidence type="ECO:0000256" key="3">
    <source>
        <dbReference type="SAM" id="MobiDB-lite"/>
    </source>
</evidence>
<dbReference type="InterPro" id="IPR010624">
    <property type="entry name" value="KaiC_dom"/>
</dbReference>
<dbReference type="PANTHER" id="PTHR43637:SF1">
    <property type="entry name" value="UPF0273 PROTEIN TM_0370"/>
    <property type="match status" value="1"/>
</dbReference>
<dbReference type="Proteomes" id="UP000282323">
    <property type="component" value="Unassembled WGS sequence"/>
</dbReference>
<dbReference type="InterPro" id="IPR027417">
    <property type="entry name" value="P-loop_NTPase"/>
</dbReference>
<proteinExistence type="predicted"/>
<gene>
    <name evidence="5" type="ORF">EA473_16805</name>
</gene>
<dbReference type="Gene3D" id="3.40.50.300">
    <property type="entry name" value="P-loop containing nucleotide triphosphate hydrolases"/>
    <property type="match status" value="1"/>
</dbReference>
<name>A0A3N6LRN0_NATCH</name>
<organism evidence="5 6">
    <name type="scientific">Natrarchaeobius chitinivorans</name>
    <dbReference type="NCBI Taxonomy" id="1679083"/>
    <lineage>
        <taxon>Archaea</taxon>
        <taxon>Methanobacteriati</taxon>
        <taxon>Methanobacteriota</taxon>
        <taxon>Stenosarchaea group</taxon>
        <taxon>Halobacteria</taxon>
        <taxon>Halobacteriales</taxon>
        <taxon>Natrialbaceae</taxon>
        <taxon>Natrarchaeobius</taxon>
    </lineage>
</organism>
<dbReference type="SUPFAM" id="SSF52540">
    <property type="entry name" value="P-loop containing nucleoside triphosphate hydrolases"/>
    <property type="match status" value="1"/>
</dbReference>
<keyword evidence="6" id="KW-1185">Reference proteome</keyword>
<dbReference type="PROSITE" id="PS51146">
    <property type="entry name" value="KAIC"/>
    <property type="match status" value="1"/>
</dbReference>
<dbReference type="EMBL" id="REGA01000016">
    <property type="protein sequence ID" value="RQG92433.1"/>
    <property type="molecule type" value="Genomic_DNA"/>
</dbReference>
<dbReference type="OrthoDB" id="27015at2157"/>
<dbReference type="PANTHER" id="PTHR43637">
    <property type="entry name" value="UPF0273 PROTEIN TM_0370"/>
    <property type="match status" value="1"/>
</dbReference>
<evidence type="ECO:0000259" key="4">
    <source>
        <dbReference type="PROSITE" id="PS51146"/>
    </source>
</evidence>
<dbReference type="InterPro" id="IPR022420">
    <property type="entry name" value="Circ_KaiC_arc"/>
</dbReference>
<feature type="domain" description="KaiC" evidence="4">
    <location>
        <begin position="175"/>
        <end position="404"/>
    </location>
</feature>
<feature type="compositionally biased region" description="Acidic residues" evidence="3">
    <location>
        <begin position="117"/>
        <end position="127"/>
    </location>
</feature>
<reference evidence="5 6" key="1">
    <citation type="submission" date="2018-10" db="EMBL/GenBank/DDBJ databases">
        <title>Natrarchaeobius chitinivorans gen. nov., sp. nov., and Natrarchaeobius haloalkaliphilus sp. nov., alkaliphilic, chitin-utilizing haloarchaea from hypersaline alkaline lakes.</title>
        <authorList>
            <person name="Sorokin D.Y."/>
            <person name="Elcheninov A.G."/>
            <person name="Kostrikina N.A."/>
            <person name="Bale N.J."/>
            <person name="Sinninghe Damste J.S."/>
            <person name="Khijniak T.V."/>
            <person name="Kublanov I.V."/>
            <person name="Toshchakov S.V."/>
        </authorList>
    </citation>
    <scope>NUCLEOTIDE SEQUENCE [LARGE SCALE GENOMIC DNA]</scope>
    <source>
        <strain evidence="5 6">AArcht4T</strain>
    </source>
</reference>
<feature type="compositionally biased region" description="Acidic residues" evidence="3">
    <location>
        <begin position="18"/>
        <end position="38"/>
    </location>
</feature>
<feature type="region of interest" description="Disordered" evidence="3">
    <location>
        <begin position="1"/>
        <end position="174"/>
    </location>
</feature>
<evidence type="ECO:0000313" key="5">
    <source>
        <dbReference type="EMBL" id="RQG92433.1"/>
    </source>
</evidence>
<comment type="caution">
    <text evidence="5">The sequence shown here is derived from an EMBL/GenBank/DDBJ whole genome shotgun (WGS) entry which is preliminary data.</text>
</comment>
<accession>A0A3N6LRN0</accession>
<dbReference type="GO" id="GO:0005524">
    <property type="term" value="F:ATP binding"/>
    <property type="evidence" value="ECO:0007669"/>
    <property type="project" value="UniProtKB-KW"/>
</dbReference>
<feature type="compositionally biased region" description="Basic and acidic residues" evidence="3">
    <location>
        <begin position="62"/>
        <end position="72"/>
    </location>
</feature>
<evidence type="ECO:0000256" key="1">
    <source>
        <dbReference type="ARBA" id="ARBA00022741"/>
    </source>
</evidence>
<dbReference type="AlphaFoldDB" id="A0A3N6LRN0"/>
<dbReference type="CDD" id="cd01124">
    <property type="entry name" value="KaiC-like"/>
    <property type="match status" value="1"/>
</dbReference>
<feature type="compositionally biased region" description="Acidic residues" evidence="3">
    <location>
        <begin position="162"/>
        <end position="172"/>
    </location>
</feature>
<dbReference type="Pfam" id="PF06745">
    <property type="entry name" value="ATPase"/>
    <property type="match status" value="1"/>
</dbReference>
<dbReference type="NCBIfam" id="TIGR03880">
    <property type="entry name" value="KaiC_arch_3"/>
    <property type="match status" value="1"/>
</dbReference>
<sequence>MGSVTDESGDWFERALAEEEDEEDKEGNEVGGEEDEPRDDPGSGADPDDHEGDETAVGRADGTGRPDKRGTIDVDGSGETDSADSEPPFTAGENSIEAGIGSGGGVNEELAERTEPDDGDSLFDEDFGAAFESAPDVPTDDEQRGADPSGFSDLDFGLAGADEPDFEEEPDTDLPRIDLGVDGLDGMIQGGIPERSLVVAIGSAGTGKTTLGLQFLAHGLEQGERGVFIALEESRERVINSATEKGFAFDKHVADGRLAIVDLDPVELAHSLNSIGNELPALIEEFGASRLVLDSVSLLEMMYDDQSNRRNEIYGFASSLKDAGVTSLLTSEASEDNPYASRHGIVEYLTDGVFVLQYVRPDDFRETRLAIEIQKIRDANHSREKKPYEITADGLSVYQQGNLF</sequence>
<keyword evidence="1" id="KW-0547">Nucleotide-binding</keyword>
<dbReference type="InterPro" id="IPR014774">
    <property type="entry name" value="KaiC-like_dom"/>
</dbReference>
<protein>
    <submittedName>
        <fullName evidence="5">KaiC domain-containing protein</fullName>
    </submittedName>
</protein>
<evidence type="ECO:0000256" key="2">
    <source>
        <dbReference type="ARBA" id="ARBA00022840"/>
    </source>
</evidence>
<keyword evidence="2" id="KW-0067">ATP-binding</keyword>
<evidence type="ECO:0000313" key="6">
    <source>
        <dbReference type="Proteomes" id="UP000282323"/>
    </source>
</evidence>